<dbReference type="Proteomes" id="UP000613840">
    <property type="component" value="Unassembled WGS sequence"/>
</dbReference>
<dbReference type="GO" id="GO:0006313">
    <property type="term" value="P:DNA transposition"/>
    <property type="evidence" value="ECO:0007669"/>
    <property type="project" value="InterPro"/>
</dbReference>
<dbReference type="GO" id="GO:0003677">
    <property type="term" value="F:DNA binding"/>
    <property type="evidence" value="ECO:0007669"/>
    <property type="project" value="InterPro"/>
</dbReference>
<evidence type="ECO:0000313" key="3">
    <source>
        <dbReference type="Proteomes" id="UP000613840"/>
    </source>
</evidence>
<dbReference type="PANTHER" id="PTHR33055:SF13">
    <property type="entry name" value="TRANSPOSASE"/>
    <property type="match status" value="1"/>
</dbReference>
<evidence type="ECO:0000259" key="1">
    <source>
        <dbReference type="Pfam" id="PF01548"/>
    </source>
</evidence>
<dbReference type="PANTHER" id="PTHR33055">
    <property type="entry name" value="TRANSPOSASE FOR INSERTION SEQUENCE ELEMENT IS1111A"/>
    <property type="match status" value="1"/>
</dbReference>
<comment type="caution">
    <text evidence="2">The sequence shown here is derived from an EMBL/GenBank/DDBJ whole genome shotgun (WGS) entry which is preliminary data.</text>
</comment>
<dbReference type="EMBL" id="BMMZ01000012">
    <property type="protein sequence ID" value="GGL76744.1"/>
    <property type="molecule type" value="Genomic_DNA"/>
</dbReference>
<dbReference type="InterPro" id="IPR030476">
    <property type="entry name" value="Pentaxin_CS"/>
</dbReference>
<dbReference type="Pfam" id="PF01548">
    <property type="entry name" value="DEDD_Tnp_IS110"/>
    <property type="match status" value="1"/>
</dbReference>
<keyword evidence="3" id="KW-1185">Reference proteome</keyword>
<feature type="domain" description="Transposase IS110-like N-terminal" evidence="1">
    <location>
        <begin position="5"/>
        <end position="147"/>
    </location>
</feature>
<gene>
    <name evidence="2" type="ORF">GCM10011575_38590</name>
</gene>
<accession>A0A917SEK7</accession>
<proteinExistence type="predicted"/>
<evidence type="ECO:0000313" key="2">
    <source>
        <dbReference type="EMBL" id="GGL76744.1"/>
    </source>
</evidence>
<dbReference type="RefSeq" id="WP_229670355.1">
    <property type="nucleotide sequence ID" value="NZ_BMMZ01000012.1"/>
</dbReference>
<dbReference type="GO" id="GO:0004803">
    <property type="term" value="F:transposase activity"/>
    <property type="evidence" value="ECO:0007669"/>
    <property type="project" value="InterPro"/>
</dbReference>
<dbReference type="InterPro" id="IPR002525">
    <property type="entry name" value="Transp_IS110-like_N"/>
</dbReference>
<reference evidence="2" key="2">
    <citation type="submission" date="2020-09" db="EMBL/GenBank/DDBJ databases">
        <authorList>
            <person name="Sun Q."/>
            <person name="Zhou Y."/>
        </authorList>
    </citation>
    <scope>NUCLEOTIDE SEQUENCE</scope>
    <source>
        <strain evidence="2">CGMCC 4.7306</strain>
    </source>
</reference>
<protein>
    <recommendedName>
        <fullName evidence="1">Transposase IS110-like N-terminal domain-containing protein</fullName>
    </recommendedName>
</protein>
<dbReference type="PROSITE" id="PS00289">
    <property type="entry name" value="PTX_1"/>
    <property type="match status" value="1"/>
</dbReference>
<reference evidence="2" key="1">
    <citation type="journal article" date="2014" name="Int. J. Syst. Evol. Microbiol.">
        <title>Complete genome sequence of Corynebacterium casei LMG S-19264T (=DSM 44701T), isolated from a smear-ripened cheese.</title>
        <authorList>
            <consortium name="US DOE Joint Genome Institute (JGI-PGF)"/>
            <person name="Walter F."/>
            <person name="Albersmeier A."/>
            <person name="Kalinowski J."/>
            <person name="Ruckert C."/>
        </authorList>
    </citation>
    <scope>NUCLEOTIDE SEQUENCE</scope>
    <source>
        <strain evidence="2">CGMCC 4.7306</strain>
    </source>
</reference>
<organism evidence="2 3">
    <name type="scientific">Microlunatus endophyticus</name>
    <dbReference type="NCBI Taxonomy" id="1716077"/>
    <lineage>
        <taxon>Bacteria</taxon>
        <taxon>Bacillati</taxon>
        <taxon>Actinomycetota</taxon>
        <taxon>Actinomycetes</taxon>
        <taxon>Propionibacteriales</taxon>
        <taxon>Propionibacteriaceae</taxon>
        <taxon>Microlunatus</taxon>
    </lineage>
</organism>
<dbReference type="AlphaFoldDB" id="A0A917SEK7"/>
<name>A0A917SEK7_9ACTN</name>
<sequence length="209" mass="23283">MVRYIGMDVHREFAQLAIVEDGLLRDAGRIGVTPGALRLWADTLLADDQVALEATGNSDAIANLLVPLVGRVVVSNPSKTRAIAEAKVKTDKVDSRILAQLLAADFLPPVWLPDERTRALRRQVMRRAHLVRQRTRIKNQVHAILTRNLVPTPPVSDLFGRAGRHWLAKQQLPDDERATVAAPSRHCCGSWTSTATSWRSWTRNSLPRP</sequence>
<dbReference type="InterPro" id="IPR047650">
    <property type="entry name" value="Transpos_IS110"/>
</dbReference>